<organism evidence="7 8">
    <name type="scientific">Cytospora paraplurivora</name>
    <dbReference type="NCBI Taxonomy" id="2898453"/>
    <lineage>
        <taxon>Eukaryota</taxon>
        <taxon>Fungi</taxon>
        <taxon>Dikarya</taxon>
        <taxon>Ascomycota</taxon>
        <taxon>Pezizomycotina</taxon>
        <taxon>Sordariomycetes</taxon>
        <taxon>Sordariomycetidae</taxon>
        <taxon>Diaporthales</taxon>
        <taxon>Cytosporaceae</taxon>
        <taxon>Cytospora</taxon>
    </lineage>
</organism>
<dbReference type="GO" id="GO:0003724">
    <property type="term" value="F:RNA helicase activity"/>
    <property type="evidence" value="ECO:0007669"/>
    <property type="project" value="UniProtKB-EC"/>
</dbReference>
<dbReference type="Proteomes" id="UP001320245">
    <property type="component" value="Unassembled WGS sequence"/>
</dbReference>
<accession>A0AAN9UK76</accession>
<dbReference type="SUPFAM" id="SSF52540">
    <property type="entry name" value="P-loop containing nucleoside triphosphate hydrolases"/>
    <property type="match status" value="1"/>
</dbReference>
<dbReference type="AlphaFoldDB" id="A0AAN9UK76"/>
<dbReference type="PANTHER" id="PTHR24031">
    <property type="entry name" value="RNA HELICASE"/>
    <property type="match status" value="1"/>
</dbReference>
<protein>
    <recommendedName>
        <fullName evidence="4">ATP-dependent RNA helicase</fullName>
        <ecNumber evidence="4">3.6.4.13</ecNumber>
    </recommendedName>
</protein>
<feature type="region of interest" description="Disordered" evidence="5">
    <location>
        <begin position="1"/>
        <end position="46"/>
    </location>
</feature>
<feature type="compositionally biased region" description="Basic and acidic residues" evidence="5">
    <location>
        <begin position="133"/>
        <end position="165"/>
    </location>
</feature>
<keyword evidence="1 4" id="KW-0547">Nucleotide-binding</keyword>
<dbReference type="GO" id="GO:0003723">
    <property type="term" value="F:RNA binding"/>
    <property type="evidence" value="ECO:0007669"/>
    <property type="project" value="UniProtKB-UniRule"/>
</dbReference>
<dbReference type="GO" id="GO:0016787">
    <property type="term" value="F:hydrolase activity"/>
    <property type="evidence" value="ECO:0007669"/>
    <property type="project" value="UniProtKB-KW"/>
</dbReference>
<keyword evidence="8" id="KW-1185">Reference proteome</keyword>
<keyword evidence="4" id="KW-0694">RNA-binding</keyword>
<keyword evidence="4" id="KW-0347">Helicase</keyword>
<dbReference type="EC" id="3.6.4.13" evidence="4"/>
<evidence type="ECO:0000259" key="6">
    <source>
        <dbReference type="Pfam" id="PF00270"/>
    </source>
</evidence>
<dbReference type="InterPro" id="IPR011545">
    <property type="entry name" value="DEAD/DEAH_box_helicase_dom"/>
</dbReference>
<evidence type="ECO:0000313" key="7">
    <source>
        <dbReference type="EMBL" id="KAK7745769.1"/>
    </source>
</evidence>
<sequence length="482" mass="53396">MRGVRPPLAPRLLSTVRNARAGSTPRQQIHDKRREVKTSPQDDVEGIVQQNAHVESRRPRYSIFDARPGLYSDDAYQVIDPSITTRALSSFIKGSQTDDPSQRVFYPPRTRSFEAKHAQCTRLSPLGTRPRGAQHEDVQPAGHIGKEASQKRAQDLESRKEDNPKHKVPSSTVAEAVSLAALRDLPLHPDLLQTIADKPELYGATPLEATAFHCISSGRDVYIRQKTNATPAYLLPIVQKLVSNENVASESTIVASASLLRHIPKTRPISALILSPQPKAANEIRLTIEKLLEKYPNYSVCTAILGQRPSQSQRRILHRCDILVANPHVLVNLLNHSTLNHSIRGKLEGVQTVVVERANSFVKMPVMQDVREIISQLSSNSEPNVRFQRVLASTTDPTGGVEELAGAFLSQPYDYVDASGKRKVKVADPKSNARGPQGIEQHGKRGHRMTQDGRGHLHQFSRRDPVPVPPGRVEVPQAEIMT</sequence>
<keyword evidence="3 4" id="KW-0067">ATP-binding</keyword>
<proteinExistence type="inferred from homology"/>
<evidence type="ECO:0000256" key="5">
    <source>
        <dbReference type="SAM" id="MobiDB-lite"/>
    </source>
</evidence>
<evidence type="ECO:0000256" key="1">
    <source>
        <dbReference type="ARBA" id="ARBA00022741"/>
    </source>
</evidence>
<feature type="compositionally biased region" description="Basic and acidic residues" evidence="5">
    <location>
        <begin position="28"/>
        <end position="37"/>
    </location>
</feature>
<feature type="region of interest" description="Disordered" evidence="5">
    <location>
        <begin position="116"/>
        <end position="171"/>
    </location>
</feature>
<dbReference type="Pfam" id="PF00270">
    <property type="entry name" value="DEAD"/>
    <property type="match status" value="1"/>
</dbReference>
<comment type="similarity">
    <text evidence="4">Belongs to the DEAD box helicase family.</text>
</comment>
<evidence type="ECO:0000256" key="3">
    <source>
        <dbReference type="ARBA" id="ARBA00022840"/>
    </source>
</evidence>
<dbReference type="EMBL" id="JAJSPL020000007">
    <property type="protein sequence ID" value="KAK7745769.1"/>
    <property type="molecule type" value="Genomic_DNA"/>
</dbReference>
<reference evidence="7 8" key="1">
    <citation type="journal article" date="2023" name="PLoS ONE">
        <title>Cytospora paraplurivora sp. nov. isolated from orchards with fruit tree decline syndrome in Ontario, Canada.</title>
        <authorList>
            <person name="Ilyukhin E."/>
            <person name="Nguyen H.D.T."/>
            <person name="Castle A.J."/>
            <person name="Ellouze W."/>
        </authorList>
    </citation>
    <scope>NUCLEOTIDE SEQUENCE [LARGE SCALE GENOMIC DNA]</scope>
    <source>
        <strain evidence="7 8">FDS-564</strain>
    </source>
</reference>
<evidence type="ECO:0000313" key="8">
    <source>
        <dbReference type="Proteomes" id="UP001320245"/>
    </source>
</evidence>
<dbReference type="Gene3D" id="3.40.50.300">
    <property type="entry name" value="P-loop containing nucleotide triphosphate hydrolases"/>
    <property type="match status" value="1"/>
</dbReference>
<name>A0AAN9UK76_9PEZI</name>
<dbReference type="InterPro" id="IPR027417">
    <property type="entry name" value="P-loop_NTPase"/>
</dbReference>
<comment type="catalytic activity">
    <reaction evidence="4">
        <text>ATP + H2O = ADP + phosphate + H(+)</text>
        <dbReference type="Rhea" id="RHEA:13065"/>
        <dbReference type="ChEBI" id="CHEBI:15377"/>
        <dbReference type="ChEBI" id="CHEBI:15378"/>
        <dbReference type="ChEBI" id="CHEBI:30616"/>
        <dbReference type="ChEBI" id="CHEBI:43474"/>
        <dbReference type="ChEBI" id="CHEBI:456216"/>
        <dbReference type="EC" id="3.6.4.13"/>
    </reaction>
</comment>
<comment type="function">
    <text evidence="4">RNA helicase.</text>
</comment>
<comment type="domain">
    <text evidence="4">The Q motif is unique to and characteristic of the DEAD box family of RNA helicases and controls ATP binding and hydrolysis.</text>
</comment>
<gene>
    <name evidence="7" type="ORF">SLS53_002486</name>
</gene>
<keyword evidence="2 4" id="KW-0378">Hydrolase</keyword>
<feature type="domain" description="DEAD/DEAH-box helicase" evidence="6">
    <location>
        <begin position="205"/>
        <end position="397"/>
    </location>
</feature>
<evidence type="ECO:0000256" key="2">
    <source>
        <dbReference type="ARBA" id="ARBA00022801"/>
    </source>
</evidence>
<comment type="caution">
    <text evidence="7">The sequence shown here is derived from an EMBL/GenBank/DDBJ whole genome shotgun (WGS) entry which is preliminary data.</text>
</comment>
<feature type="region of interest" description="Disordered" evidence="5">
    <location>
        <begin position="426"/>
        <end position="451"/>
    </location>
</feature>
<evidence type="ECO:0000256" key="4">
    <source>
        <dbReference type="RuleBase" id="RU365068"/>
    </source>
</evidence>
<dbReference type="GO" id="GO:0005524">
    <property type="term" value="F:ATP binding"/>
    <property type="evidence" value="ECO:0007669"/>
    <property type="project" value="UniProtKB-UniRule"/>
</dbReference>